<dbReference type="HOGENOM" id="CLU_021018_1_0_5"/>
<comment type="cofactor">
    <cofactor evidence="1">
        <name>pyridoxal 5'-phosphate</name>
        <dbReference type="ChEBI" id="CHEBI:597326"/>
    </cofactor>
</comment>
<evidence type="ECO:0000256" key="8">
    <source>
        <dbReference type="ARBA" id="ARBA00047931"/>
    </source>
</evidence>
<evidence type="ECO:0000256" key="2">
    <source>
        <dbReference type="ARBA" id="ARBA00007103"/>
    </source>
</evidence>
<name>Q216V8_RHOPB</name>
<evidence type="ECO:0000256" key="7">
    <source>
        <dbReference type="ARBA" id="ARBA00023192"/>
    </source>
</evidence>
<proteinExistence type="inferred from homology"/>
<evidence type="ECO:0000259" key="9">
    <source>
        <dbReference type="Pfam" id="PF00291"/>
    </source>
</evidence>
<comment type="catalytic activity">
    <reaction evidence="8">
        <text>O-acetyl-L-serine + hydrogen sulfide = L-cysteine + acetate</text>
        <dbReference type="Rhea" id="RHEA:14829"/>
        <dbReference type="ChEBI" id="CHEBI:29919"/>
        <dbReference type="ChEBI" id="CHEBI:30089"/>
        <dbReference type="ChEBI" id="CHEBI:35235"/>
        <dbReference type="ChEBI" id="CHEBI:58340"/>
        <dbReference type="EC" id="2.5.1.47"/>
    </reaction>
</comment>
<reference evidence="10" key="1">
    <citation type="submission" date="2006-03" db="EMBL/GenBank/DDBJ databases">
        <title>Complete sequence of Rhodopseudomonas palustris BisB18.</title>
        <authorList>
            <consortium name="US DOE Joint Genome Institute"/>
            <person name="Copeland A."/>
            <person name="Lucas S."/>
            <person name="Lapidus A."/>
            <person name="Barry K."/>
            <person name="Detter J.C."/>
            <person name="Glavina del Rio T."/>
            <person name="Hammon N."/>
            <person name="Israni S."/>
            <person name="Dalin E."/>
            <person name="Tice H."/>
            <person name="Pitluck S."/>
            <person name="Chain P."/>
            <person name="Malfatti S."/>
            <person name="Shin M."/>
            <person name="Vergez L."/>
            <person name="Schmutz J."/>
            <person name="Larimer F."/>
            <person name="Land M."/>
            <person name="Hauser L."/>
            <person name="Pelletier D.A."/>
            <person name="Kyrpides N."/>
            <person name="Anderson I."/>
            <person name="Oda Y."/>
            <person name="Harwood C.S."/>
            <person name="Richardson P."/>
        </authorList>
    </citation>
    <scope>NUCLEOTIDE SEQUENCE [LARGE SCALE GENOMIC DNA]</scope>
    <source>
        <strain evidence="10">BisB18</strain>
    </source>
</reference>
<organism evidence="10">
    <name type="scientific">Rhodopseudomonas palustris (strain BisB18)</name>
    <dbReference type="NCBI Taxonomy" id="316056"/>
    <lineage>
        <taxon>Bacteria</taxon>
        <taxon>Pseudomonadati</taxon>
        <taxon>Pseudomonadota</taxon>
        <taxon>Alphaproteobacteria</taxon>
        <taxon>Hyphomicrobiales</taxon>
        <taxon>Nitrobacteraceae</taxon>
        <taxon>Rhodopseudomonas</taxon>
    </lineage>
</organism>
<dbReference type="InterPro" id="IPR050214">
    <property type="entry name" value="Cys_Synth/Cystath_Beta-Synth"/>
</dbReference>
<dbReference type="Pfam" id="PF00291">
    <property type="entry name" value="PALP"/>
    <property type="match status" value="1"/>
</dbReference>
<dbReference type="RefSeq" id="WP_011472479.1">
    <property type="nucleotide sequence ID" value="NC_007925.1"/>
</dbReference>
<dbReference type="EMBL" id="CP000301">
    <property type="protein sequence ID" value="ABD87578.1"/>
    <property type="molecule type" value="Genomic_DNA"/>
</dbReference>
<evidence type="ECO:0000256" key="5">
    <source>
        <dbReference type="ARBA" id="ARBA00022679"/>
    </source>
</evidence>
<evidence type="ECO:0000256" key="1">
    <source>
        <dbReference type="ARBA" id="ARBA00001933"/>
    </source>
</evidence>
<evidence type="ECO:0000256" key="4">
    <source>
        <dbReference type="ARBA" id="ARBA00022605"/>
    </source>
</evidence>
<dbReference type="CDD" id="cd01561">
    <property type="entry name" value="CBS_like"/>
    <property type="match status" value="1"/>
</dbReference>
<dbReference type="SUPFAM" id="SSF53686">
    <property type="entry name" value="Tryptophan synthase beta subunit-like PLP-dependent enzymes"/>
    <property type="match status" value="1"/>
</dbReference>
<evidence type="ECO:0000256" key="6">
    <source>
        <dbReference type="ARBA" id="ARBA00022898"/>
    </source>
</evidence>
<comment type="similarity">
    <text evidence="2">Belongs to the cysteine synthase/cystathionine beta-synthase family.</text>
</comment>
<keyword evidence="6" id="KW-0663">Pyridoxal phosphate</keyword>
<dbReference type="Gene3D" id="3.40.50.1100">
    <property type="match status" value="2"/>
</dbReference>
<feature type="domain" description="Tryptophan synthase beta chain-like PALP" evidence="9">
    <location>
        <begin position="7"/>
        <end position="291"/>
    </location>
</feature>
<keyword evidence="7" id="KW-0198">Cysteine biosynthesis</keyword>
<dbReference type="STRING" id="316056.RPC_2023"/>
<dbReference type="KEGG" id="rpc:RPC_2023"/>
<dbReference type="AlphaFoldDB" id="Q216V8"/>
<evidence type="ECO:0000256" key="3">
    <source>
        <dbReference type="ARBA" id="ARBA00012681"/>
    </source>
</evidence>
<dbReference type="eggNOG" id="COG0031">
    <property type="taxonomic scope" value="Bacteria"/>
</dbReference>
<gene>
    <name evidence="10" type="ordered locus">RPC_2023</name>
</gene>
<dbReference type="InterPro" id="IPR036052">
    <property type="entry name" value="TrpB-like_PALP_sf"/>
</dbReference>
<sequence length="304" mass="32914">MINDSVLDLIGNTPVVRLCALSKEFGIDALIKLESFNPGGSHKVRVAKAMIEDAEARGILTRGSGQTIIEPSGGNTGIGLALVGCQLGYKLILVIPDNYSQEKQELLRLHGAEVVLSDSRRGNNSHGEMAMEIQLMHPEYVMLNQQRNPANPEVHRRTTAREILADFGEQRIDVFVGGIGTGGHITGISETLKARWPEMKAYGVEPEQCDLLNDRHAPHDIQGLSVGIVPAVLNLGILDGMIKVAKADCIEMAKTTLRRESISLGISSAANLVAISKIAGDLDRGSTVLTLSYDTIDSYLSYFR</sequence>
<dbReference type="GO" id="GO:0004124">
    <property type="term" value="F:cysteine synthase activity"/>
    <property type="evidence" value="ECO:0007669"/>
    <property type="project" value="UniProtKB-EC"/>
</dbReference>
<dbReference type="OrthoDB" id="9805733at2"/>
<evidence type="ECO:0000313" key="10">
    <source>
        <dbReference type="EMBL" id="ABD87578.1"/>
    </source>
</evidence>
<keyword evidence="4" id="KW-0028">Amino-acid biosynthesis</keyword>
<dbReference type="EC" id="2.5.1.47" evidence="3"/>
<protein>
    <recommendedName>
        <fullName evidence="3">cysteine synthase</fullName>
        <ecNumber evidence="3">2.5.1.47</ecNumber>
    </recommendedName>
</protein>
<dbReference type="InterPro" id="IPR001926">
    <property type="entry name" value="TrpB-like_PALP"/>
</dbReference>
<keyword evidence="5" id="KW-0808">Transferase</keyword>
<dbReference type="PANTHER" id="PTHR10314">
    <property type="entry name" value="CYSTATHIONINE BETA-SYNTHASE"/>
    <property type="match status" value="1"/>
</dbReference>
<accession>Q216V8</accession>
<dbReference type="FunFam" id="3.40.50.1100:FF:000006">
    <property type="entry name" value="Cysteine synthase"/>
    <property type="match status" value="1"/>
</dbReference>